<dbReference type="EMBL" id="JBHLUU010000032">
    <property type="protein sequence ID" value="MFC0475771.1"/>
    <property type="molecule type" value="Genomic_DNA"/>
</dbReference>
<accession>A0ABV6KV33</accession>
<dbReference type="Pfam" id="PF01547">
    <property type="entry name" value="SBP_bac_1"/>
    <property type="match status" value="1"/>
</dbReference>
<comment type="caution">
    <text evidence="2">The sequence shown here is derived from an EMBL/GenBank/DDBJ whole genome shotgun (WGS) entry which is preliminary data.</text>
</comment>
<protein>
    <submittedName>
        <fullName evidence="2">Extracellular solute-binding protein</fullName>
    </submittedName>
</protein>
<sequence length="443" mass="48771">MKKISKFLSVALGLSMVLAGCSSKEETGGGVSGENEDGKKELVIWDWTDPYLDDKKKPMDIVMDSYQAENPNVELNIEKITNDSLRTKLMAAASANNLPDVAFLDGQWLAEFQAVGMLAPLTEYTDESGHASDYPEKVWDSVVFDGEVYGVPGDGDVRSLLYRTDLMEKAGLDPASPPKTWDELIDVSTKLMEAGKDEGVKYGFALNGGDSEHTSMRSLPWIWDMGGSFVDEEGQPALNSPEVVDTVQFMSDLVKKYKVSPSDSYLNKKVEVQGLVNSGQSAMAIVGSWEWRSDASFLAQEGLKGKLASAPIPVPNGEDPDKAATAVGYGVWVVFDHSKVKDEAWEWIEKVTSPEHQVNIFKDGTGNMPLRLSAYEDPIFTSDPVFQTFVDILPNAQPRPKTLNYELLSQSYRQAIQLVLSGEMTPQEALDEAQAKAEAEWKE</sequence>
<feature type="signal peptide" evidence="1">
    <location>
        <begin position="1"/>
        <end position="19"/>
    </location>
</feature>
<evidence type="ECO:0000256" key="1">
    <source>
        <dbReference type="SAM" id="SignalP"/>
    </source>
</evidence>
<dbReference type="InterPro" id="IPR050490">
    <property type="entry name" value="Bact_solute-bd_prot1"/>
</dbReference>
<dbReference type="CDD" id="cd14748">
    <property type="entry name" value="PBP2_UgpB"/>
    <property type="match status" value="1"/>
</dbReference>
<dbReference type="SUPFAM" id="SSF53850">
    <property type="entry name" value="Periplasmic binding protein-like II"/>
    <property type="match status" value="1"/>
</dbReference>
<keyword evidence="3" id="KW-1185">Reference proteome</keyword>
<keyword evidence="1" id="KW-0732">Signal</keyword>
<dbReference type="PANTHER" id="PTHR43649">
    <property type="entry name" value="ARABINOSE-BINDING PROTEIN-RELATED"/>
    <property type="match status" value="1"/>
</dbReference>
<gene>
    <name evidence="2" type="ORF">ACFFHF_11005</name>
</gene>
<dbReference type="Proteomes" id="UP001589738">
    <property type="component" value="Unassembled WGS sequence"/>
</dbReference>
<evidence type="ECO:0000313" key="2">
    <source>
        <dbReference type="EMBL" id="MFC0475771.1"/>
    </source>
</evidence>
<proteinExistence type="predicted"/>
<dbReference type="PROSITE" id="PS51257">
    <property type="entry name" value="PROKAR_LIPOPROTEIN"/>
    <property type="match status" value="1"/>
</dbReference>
<dbReference type="RefSeq" id="WP_377058140.1">
    <property type="nucleotide sequence ID" value="NZ_JBHLUU010000032.1"/>
</dbReference>
<dbReference type="Gene3D" id="3.40.190.10">
    <property type="entry name" value="Periplasmic binding protein-like II"/>
    <property type="match status" value="2"/>
</dbReference>
<dbReference type="InterPro" id="IPR006059">
    <property type="entry name" value="SBP"/>
</dbReference>
<feature type="chain" id="PRO_5045651780" evidence="1">
    <location>
        <begin position="20"/>
        <end position="443"/>
    </location>
</feature>
<organism evidence="2 3">
    <name type="scientific">Robertmurraya beringensis</name>
    <dbReference type="NCBI Taxonomy" id="641660"/>
    <lineage>
        <taxon>Bacteria</taxon>
        <taxon>Bacillati</taxon>
        <taxon>Bacillota</taxon>
        <taxon>Bacilli</taxon>
        <taxon>Bacillales</taxon>
        <taxon>Bacillaceae</taxon>
        <taxon>Robertmurraya</taxon>
    </lineage>
</organism>
<name>A0ABV6KV33_9BACI</name>
<evidence type="ECO:0000313" key="3">
    <source>
        <dbReference type="Proteomes" id="UP001589738"/>
    </source>
</evidence>
<dbReference type="PANTHER" id="PTHR43649:SF12">
    <property type="entry name" value="DIACETYLCHITOBIOSE BINDING PROTEIN DASA"/>
    <property type="match status" value="1"/>
</dbReference>
<reference evidence="2 3" key="1">
    <citation type="submission" date="2024-09" db="EMBL/GenBank/DDBJ databases">
        <authorList>
            <person name="Sun Q."/>
            <person name="Mori K."/>
        </authorList>
    </citation>
    <scope>NUCLEOTIDE SEQUENCE [LARGE SCALE GENOMIC DNA]</scope>
    <source>
        <strain evidence="2 3">CGMCC 1.9126</strain>
    </source>
</reference>